<dbReference type="PANTHER" id="PTHR11130">
    <property type="entry name" value="GLUTATHIONE SYNTHETASE"/>
    <property type="match status" value="1"/>
</dbReference>
<dbReference type="InterPro" id="IPR014042">
    <property type="entry name" value="Glutathione_synthase_a-hlx"/>
</dbReference>
<evidence type="ECO:0000256" key="9">
    <source>
        <dbReference type="PIRNR" id="PIRNR001558"/>
    </source>
</evidence>
<comment type="catalytic activity">
    <reaction evidence="9">
        <text>gamma-L-glutamyl-L-cysteine + glycine + ATP = glutathione + ADP + phosphate + H(+)</text>
        <dbReference type="Rhea" id="RHEA:13557"/>
        <dbReference type="ChEBI" id="CHEBI:15378"/>
        <dbReference type="ChEBI" id="CHEBI:30616"/>
        <dbReference type="ChEBI" id="CHEBI:43474"/>
        <dbReference type="ChEBI" id="CHEBI:57305"/>
        <dbReference type="ChEBI" id="CHEBI:57925"/>
        <dbReference type="ChEBI" id="CHEBI:58173"/>
        <dbReference type="ChEBI" id="CHEBI:456216"/>
        <dbReference type="EC" id="6.3.2.3"/>
    </reaction>
</comment>
<dbReference type="InterPro" id="IPR005615">
    <property type="entry name" value="Glutathione_synthase"/>
</dbReference>
<dbReference type="Gene3D" id="3.30.1490.80">
    <property type="match status" value="1"/>
</dbReference>
<accession>A0ABP0IQI8</accession>
<dbReference type="EC" id="6.3.2.3" evidence="9"/>
<evidence type="ECO:0000313" key="12">
    <source>
        <dbReference type="Proteomes" id="UP001642484"/>
    </source>
</evidence>
<keyword evidence="5 9" id="KW-0479">Metal-binding</keyword>
<dbReference type="InterPro" id="IPR014709">
    <property type="entry name" value="Glutathione_synthase_C_euk"/>
</dbReference>
<evidence type="ECO:0000256" key="3">
    <source>
        <dbReference type="ARBA" id="ARBA00022598"/>
    </source>
</evidence>
<feature type="domain" description="Glutathione synthase substrate-binding" evidence="10">
    <location>
        <begin position="312"/>
        <end position="419"/>
    </location>
</feature>
<dbReference type="SUPFAM" id="SSF52440">
    <property type="entry name" value="PreATP-grasp domain"/>
    <property type="match status" value="1"/>
</dbReference>
<sequence length="599" mass="66349">MDKALGEIYRSVSRCWAVKITFRWSEKSFKPLCSLRPTSYESPSLVIGIGKHSQSFPLQHLLGPLAVCGGSDLGFPVPFGSAAMSDAKRPKTLERDIAGLLLDEDKVKKLASTEFVDDALACAMARGIVMYPTPSNKREAAVVPMTLLPCPFADNYFQLAKKLTPDFHLLMDKITCDIGWLERALAKTGAIDEICSKLLEICRSVYNAETGKDPKEEIRLHLMRNDFMLDTQKGSEGAMIQIELNMMSASFAGHGQDLTEVHRYLLSKYLPDQSGDVPGLPRSAAMEGMAEAIAMAHEAYSSRWEPLGLPRVVLFIVLEEEKNELDHRKLELAAFQQGICSLRRSLAQLSRTCELRPLVARKQTNVRQPMALVVDGYEVTVAYFRSGYWPQHFEGAWLCRQQLERSEAAKCPSAPAQLAGMKKVQQLLCDSAELSRFLSEEQAAAVSSTFAKQFDPSNTSVETREAVQAARKSPGDWVLKPQVEGSGELYFDDDIPRVLESRSEDQLAEFILMERVRPPCTPSAILHDGAVLVRRAVAELGIFGTFVADGDKVRCNKVVGHLLRSKGQQTNQGGVFVGNATVDVPFLVPSDIYWRNVTA</sequence>
<gene>
    <name evidence="11" type="ORF">CCMP2556_LOCUS7842</name>
</gene>
<proteinExistence type="inferred from homology"/>
<dbReference type="PIRSF" id="PIRSF001558">
    <property type="entry name" value="GSHase"/>
    <property type="match status" value="1"/>
</dbReference>
<keyword evidence="8 9" id="KW-0460">Magnesium</keyword>
<comment type="caution">
    <text evidence="11">The sequence shown here is derived from an EMBL/GenBank/DDBJ whole genome shotgun (WGS) entry which is preliminary data.</text>
</comment>
<comment type="cofactor">
    <cofactor evidence="9">
        <name>Mg(2+)</name>
        <dbReference type="ChEBI" id="CHEBI:18420"/>
    </cofactor>
    <text evidence="9">Binds 1 Mg(2+) ion per subunit.</text>
</comment>
<evidence type="ECO:0000256" key="6">
    <source>
        <dbReference type="ARBA" id="ARBA00022741"/>
    </source>
</evidence>
<evidence type="ECO:0000256" key="8">
    <source>
        <dbReference type="ARBA" id="ARBA00022842"/>
    </source>
</evidence>
<dbReference type="Gene3D" id="3.30.1490.50">
    <property type="match status" value="1"/>
</dbReference>
<keyword evidence="7 9" id="KW-0067">ATP-binding</keyword>
<comment type="pathway">
    <text evidence="1 9">Sulfur metabolism; glutathione biosynthesis; glutathione from L-cysteine and L-glutamate: step 2/2.</text>
</comment>
<keyword evidence="3 9" id="KW-0436">Ligase</keyword>
<dbReference type="InterPro" id="IPR014049">
    <property type="entry name" value="Glutathione_synthase_N_euk"/>
</dbReference>
<evidence type="ECO:0000259" key="10">
    <source>
        <dbReference type="Pfam" id="PF03199"/>
    </source>
</evidence>
<dbReference type="InterPro" id="IPR004887">
    <property type="entry name" value="GSH_synth_subst-bd"/>
</dbReference>
<dbReference type="InterPro" id="IPR037013">
    <property type="entry name" value="GSH-S_sub-bd_sf"/>
</dbReference>
<dbReference type="Proteomes" id="UP001642484">
    <property type="component" value="Unassembled WGS sequence"/>
</dbReference>
<keyword evidence="12" id="KW-1185">Reference proteome</keyword>
<evidence type="ECO:0000256" key="4">
    <source>
        <dbReference type="ARBA" id="ARBA00022684"/>
    </source>
</evidence>
<dbReference type="Gene3D" id="1.10.1080.10">
    <property type="entry name" value="Glutathione Synthetase, Chain A, domain 3"/>
    <property type="match status" value="1"/>
</dbReference>
<dbReference type="Gene3D" id="3.30.470.20">
    <property type="entry name" value="ATP-grasp fold, B domain"/>
    <property type="match status" value="1"/>
</dbReference>
<comment type="similarity">
    <text evidence="2 9">Belongs to the eukaryotic GSH synthase family.</text>
</comment>
<evidence type="ECO:0000256" key="1">
    <source>
        <dbReference type="ARBA" id="ARBA00004965"/>
    </source>
</evidence>
<dbReference type="Pfam" id="PF03917">
    <property type="entry name" value="GSH_synth_ATP"/>
    <property type="match status" value="1"/>
</dbReference>
<dbReference type="InterPro" id="IPR016185">
    <property type="entry name" value="PreATP-grasp_dom_sf"/>
</dbReference>
<dbReference type="SUPFAM" id="SSF56059">
    <property type="entry name" value="Glutathione synthetase ATP-binding domain-like"/>
    <property type="match status" value="1"/>
</dbReference>
<dbReference type="Gene3D" id="3.40.50.1760">
    <property type="entry name" value="Glutathione synthase, substrate-binding domain superfamily, eukaryotic"/>
    <property type="match status" value="1"/>
</dbReference>
<reference evidence="11 12" key="1">
    <citation type="submission" date="2024-02" db="EMBL/GenBank/DDBJ databases">
        <authorList>
            <person name="Chen Y."/>
            <person name="Shah S."/>
            <person name="Dougan E. K."/>
            <person name="Thang M."/>
            <person name="Chan C."/>
        </authorList>
    </citation>
    <scope>NUCLEOTIDE SEQUENCE [LARGE SCALE GENOMIC DNA]</scope>
</reference>
<dbReference type="EMBL" id="CAXAMN010003492">
    <property type="protein sequence ID" value="CAK9004847.1"/>
    <property type="molecule type" value="Genomic_DNA"/>
</dbReference>
<evidence type="ECO:0000256" key="5">
    <source>
        <dbReference type="ARBA" id="ARBA00022723"/>
    </source>
</evidence>
<name>A0ABP0IQI8_9DINO</name>
<organism evidence="11 12">
    <name type="scientific">Durusdinium trenchii</name>
    <dbReference type="NCBI Taxonomy" id="1381693"/>
    <lineage>
        <taxon>Eukaryota</taxon>
        <taxon>Sar</taxon>
        <taxon>Alveolata</taxon>
        <taxon>Dinophyceae</taxon>
        <taxon>Suessiales</taxon>
        <taxon>Symbiodiniaceae</taxon>
        <taxon>Durusdinium</taxon>
    </lineage>
</organism>
<dbReference type="Pfam" id="PF03199">
    <property type="entry name" value="GSH_synthase"/>
    <property type="match status" value="1"/>
</dbReference>
<evidence type="ECO:0000256" key="7">
    <source>
        <dbReference type="ARBA" id="ARBA00022840"/>
    </source>
</evidence>
<dbReference type="PANTHER" id="PTHR11130:SF0">
    <property type="entry name" value="GLUTATHIONE SYNTHETASE"/>
    <property type="match status" value="1"/>
</dbReference>
<keyword evidence="6 9" id="KW-0547">Nucleotide-binding</keyword>
<evidence type="ECO:0000313" key="11">
    <source>
        <dbReference type="EMBL" id="CAK9004847.1"/>
    </source>
</evidence>
<keyword evidence="4 9" id="KW-0317">Glutathione biosynthesis</keyword>
<protein>
    <recommendedName>
        <fullName evidence="9">Glutathione synthetase</fullName>
        <shortName evidence="9">GSH-S</shortName>
        <ecNumber evidence="9">6.3.2.3</ecNumber>
    </recommendedName>
</protein>
<evidence type="ECO:0000256" key="2">
    <source>
        <dbReference type="ARBA" id="ARBA00010385"/>
    </source>
</evidence>